<dbReference type="HOGENOM" id="CLU_1458665_0_0_5"/>
<protein>
    <submittedName>
        <fullName evidence="1">O-antigen polymerase</fullName>
    </submittedName>
</protein>
<dbReference type="BioCyc" id="BSUB633149:G1GM8-1140-MONOMER"/>
<dbReference type="KEGG" id="bsb:Bresu_1142"/>
<dbReference type="eggNOG" id="COG3307">
    <property type="taxonomic scope" value="Bacteria"/>
</dbReference>
<gene>
    <name evidence="1" type="ordered locus">Bresu_1142</name>
</gene>
<dbReference type="EMBL" id="CP002102">
    <property type="protein sequence ID" value="ADL00454.1"/>
    <property type="molecule type" value="Genomic_DNA"/>
</dbReference>
<name>D9QP21_BRESC</name>
<dbReference type="RefSeq" id="WP_013268557.1">
    <property type="nucleotide sequence ID" value="NC_014375.1"/>
</dbReference>
<dbReference type="InParanoid" id="D9QP21"/>
<proteinExistence type="predicted"/>
<sequence length="185" mass="20033">MSARQIYRFRLAGAVVLATATLVVAGAFAVSLSSPNESLADRIPLVAVSEGRAEAAAEVQPPSLDKVRAETLKTLRQKPGDAAAWGRLAWIADRQGRVADALVALDRTYVVAPYGPDITAWRLRFAYGRWAALTPDLRRQATAELRVAIRDRPGVVYAAEREITDPAGRLAFALTRQAVIAEPDK</sequence>
<dbReference type="Proteomes" id="UP000002696">
    <property type="component" value="Chromosome"/>
</dbReference>
<accession>D9QP21</accession>
<keyword evidence="2" id="KW-1185">Reference proteome</keyword>
<organism evidence="1 2">
    <name type="scientific">Brevundimonas subvibrioides (strain ATCC 15264 / DSM 4735 / LMG 14903 / NBRC 16000 / CB 81)</name>
    <name type="common">Caulobacter subvibrioides</name>
    <dbReference type="NCBI Taxonomy" id="633149"/>
    <lineage>
        <taxon>Bacteria</taxon>
        <taxon>Pseudomonadati</taxon>
        <taxon>Pseudomonadota</taxon>
        <taxon>Alphaproteobacteria</taxon>
        <taxon>Caulobacterales</taxon>
        <taxon>Caulobacteraceae</taxon>
        <taxon>Brevundimonas</taxon>
    </lineage>
</organism>
<reference evidence="2" key="1">
    <citation type="journal article" date="2011" name="J. Bacteriol.">
        <title>Genome sequences of eight morphologically diverse alphaproteobacteria.</title>
        <authorList>
            <consortium name="US DOE Joint Genome Institute"/>
            <person name="Brown P.J."/>
            <person name="Kysela D.T."/>
            <person name="Buechlein A."/>
            <person name="Hemmerich C."/>
            <person name="Brun Y.V."/>
        </authorList>
    </citation>
    <scope>NUCLEOTIDE SEQUENCE [LARGE SCALE GENOMIC DNA]</scope>
    <source>
        <strain evidence="2">ATCC 15264 / DSM 4735 / LMG 14903 / NBRC 16000 / CB 81</strain>
    </source>
</reference>
<dbReference type="AlphaFoldDB" id="D9QP21"/>
<evidence type="ECO:0000313" key="1">
    <source>
        <dbReference type="EMBL" id="ADL00454.1"/>
    </source>
</evidence>
<evidence type="ECO:0000313" key="2">
    <source>
        <dbReference type="Proteomes" id="UP000002696"/>
    </source>
</evidence>
<dbReference type="OrthoDB" id="7187048at2"/>
<dbReference type="STRING" id="633149.Bresu_1142"/>